<evidence type="ECO:0000256" key="9">
    <source>
        <dbReference type="RuleBase" id="RU000461"/>
    </source>
</evidence>
<evidence type="ECO:0000256" key="4">
    <source>
        <dbReference type="ARBA" id="ARBA00022723"/>
    </source>
</evidence>
<dbReference type="InterPro" id="IPR036396">
    <property type="entry name" value="Cyt_P450_sf"/>
</dbReference>
<evidence type="ECO:0000256" key="5">
    <source>
        <dbReference type="ARBA" id="ARBA00023002"/>
    </source>
</evidence>
<keyword evidence="10" id="KW-0472">Membrane</keyword>
<comment type="similarity">
    <text evidence="2 9">Belongs to the cytochrome P450 family.</text>
</comment>
<feature type="binding site" description="axial binding residue" evidence="8">
    <location>
        <position position="483"/>
    </location>
    <ligand>
        <name>heme</name>
        <dbReference type="ChEBI" id="CHEBI:30413"/>
    </ligand>
    <ligandPart>
        <name>Fe</name>
        <dbReference type="ChEBI" id="CHEBI:18248"/>
    </ligandPart>
</feature>
<comment type="cofactor">
    <cofactor evidence="1 8">
        <name>heme</name>
        <dbReference type="ChEBI" id="CHEBI:30413"/>
    </cofactor>
</comment>
<feature type="transmembrane region" description="Helical" evidence="10">
    <location>
        <begin position="28"/>
        <end position="49"/>
    </location>
</feature>
<evidence type="ECO:0000256" key="3">
    <source>
        <dbReference type="ARBA" id="ARBA00022617"/>
    </source>
</evidence>
<dbReference type="InterPro" id="IPR002401">
    <property type="entry name" value="Cyt_P450_E_grp-I"/>
</dbReference>
<dbReference type="PANTHER" id="PTHR24296">
    <property type="entry name" value="CYTOCHROME P450"/>
    <property type="match status" value="1"/>
</dbReference>
<evidence type="ECO:0000256" key="7">
    <source>
        <dbReference type="ARBA" id="ARBA00023033"/>
    </source>
</evidence>
<dbReference type="GO" id="GO:0005506">
    <property type="term" value="F:iron ion binding"/>
    <property type="evidence" value="ECO:0007669"/>
    <property type="project" value="InterPro"/>
</dbReference>
<dbReference type="InterPro" id="IPR001128">
    <property type="entry name" value="Cyt_P450"/>
</dbReference>
<dbReference type="Gene3D" id="1.10.630.10">
    <property type="entry name" value="Cytochrome P450"/>
    <property type="match status" value="1"/>
</dbReference>
<dbReference type="GO" id="GO:0016705">
    <property type="term" value="F:oxidoreductase activity, acting on paired donors, with incorporation or reduction of molecular oxygen"/>
    <property type="evidence" value="ECO:0007669"/>
    <property type="project" value="InterPro"/>
</dbReference>
<keyword evidence="7 9" id="KW-0503">Monooxygenase</keyword>
<gene>
    <name evidence="11" type="ORF">GA_TR10151_c0_g1_i1_g.33534</name>
</gene>
<dbReference type="AlphaFoldDB" id="A0A1J3DAQ1"/>
<keyword evidence="3 8" id="KW-0349">Heme</keyword>
<dbReference type="CDD" id="cd11064">
    <property type="entry name" value="CYP86A"/>
    <property type="match status" value="1"/>
</dbReference>
<evidence type="ECO:0000256" key="2">
    <source>
        <dbReference type="ARBA" id="ARBA00010617"/>
    </source>
</evidence>
<dbReference type="PROSITE" id="PS00086">
    <property type="entry name" value="CYTOCHROME_P450"/>
    <property type="match status" value="1"/>
</dbReference>
<keyword evidence="5 9" id="KW-0560">Oxidoreductase</keyword>
<dbReference type="InterPro" id="IPR017972">
    <property type="entry name" value="Cyt_P450_CS"/>
</dbReference>
<reference evidence="11" key="1">
    <citation type="submission" date="2016-07" db="EMBL/GenBank/DDBJ databases">
        <title>De novo transcriptome assembly of four accessions of the metal hyperaccumulator plant Noccaea caerulescens.</title>
        <authorList>
            <person name="Blande D."/>
            <person name="Halimaa P."/>
            <person name="Tervahauta A.I."/>
            <person name="Aarts M.G."/>
            <person name="Karenlampi S.O."/>
        </authorList>
    </citation>
    <scope>NUCLEOTIDE SEQUENCE</scope>
</reference>
<keyword evidence="6 8" id="KW-0408">Iron</keyword>
<protein>
    <submittedName>
        <fullName evidence="11">Alkane hydroxylase MAH1</fullName>
    </submittedName>
</protein>
<sequence>MYCTCYYLCINQPPSFAPFCIQNLMSSIGLFEASSIVFFFFLIFYYFLIKKPFHYFLIKKTSQSYPWNWPVLGMLPGVLVRLNRIYDGVEILENYNMTFPLKGPWFAGMDVLVTVDPSNVHHIMSKNFSNYIKGPEFQEVFEIFGNGLLNSESDRTNNLWKCYHAMLHDQRFQRFSICAIRNKLKDELLPLLDHFAKKGTVVDLQDVFRRFTFDTAVTILGVPDPRSLSVHMANNEFVKALEDVEVAMVYRHMLPRFVWKLQNRLGLGQEKKLIEADAVFRRLCGKYVSDKRDEIRNEVNNEEVVDLLTFFIKFDLLAPIDDKLLRDVFVGFILAARDTIASTLTWFFWLLSKNPQAVTKIYDEIQENLPRSGSGHERPSYDDPAELDKLVYLHGALCESMRLYPPVPFQRRSAIKQDVLPSGHKVDANSRIMIFAYAMGMMRAVWGEDALEFKPERWVTATGGIRHEPAYKFFAFNAGPRACLGKNMAMTQLKTVVVGILQNYDVEVIKGQKIEPFSGLILHMKHGLRVKFNKRC</sequence>
<evidence type="ECO:0000256" key="1">
    <source>
        <dbReference type="ARBA" id="ARBA00001971"/>
    </source>
</evidence>
<dbReference type="GO" id="GO:0020037">
    <property type="term" value="F:heme binding"/>
    <property type="evidence" value="ECO:0007669"/>
    <property type="project" value="InterPro"/>
</dbReference>
<evidence type="ECO:0000256" key="10">
    <source>
        <dbReference type="SAM" id="Phobius"/>
    </source>
</evidence>
<dbReference type="GO" id="GO:0006629">
    <property type="term" value="P:lipid metabolic process"/>
    <property type="evidence" value="ECO:0007669"/>
    <property type="project" value="UniProtKB-ARBA"/>
</dbReference>
<dbReference type="PRINTS" id="PR00385">
    <property type="entry name" value="P450"/>
</dbReference>
<organism evidence="11">
    <name type="scientific">Noccaea caerulescens</name>
    <name type="common">Alpine penny-cress</name>
    <name type="synonym">Thlaspi caerulescens</name>
    <dbReference type="NCBI Taxonomy" id="107243"/>
    <lineage>
        <taxon>Eukaryota</taxon>
        <taxon>Viridiplantae</taxon>
        <taxon>Streptophyta</taxon>
        <taxon>Embryophyta</taxon>
        <taxon>Tracheophyta</taxon>
        <taxon>Spermatophyta</taxon>
        <taxon>Magnoliopsida</taxon>
        <taxon>eudicotyledons</taxon>
        <taxon>Gunneridae</taxon>
        <taxon>Pentapetalae</taxon>
        <taxon>rosids</taxon>
        <taxon>malvids</taxon>
        <taxon>Brassicales</taxon>
        <taxon>Brassicaceae</taxon>
        <taxon>Coluteocarpeae</taxon>
        <taxon>Noccaea</taxon>
    </lineage>
</organism>
<dbReference type="Pfam" id="PF00067">
    <property type="entry name" value="p450"/>
    <property type="match status" value="1"/>
</dbReference>
<accession>A0A1J3DAQ1</accession>
<name>A0A1J3DAQ1_NOCCA</name>
<evidence type="ECO:0000313" key="11">
    <source>
        <dbReference type="EMBL" id="JAU15998.1"/>
    </source>
</evidence>
<evidence type="ECO:0000256" key="8">
    <source>
        <dbReference type="PIRSR" id="PIRSR602401-1"/>
    </source>
</evidence>
<keyword evidence="10" id="KW-0812">Transmembrane</keyword>
<keyword evidence="4 8" id="KW-0479">Metal-binding</keyword>
<dbReference type="EMBL" id="GEVI01016322">
    <property type="protein sequence ID" value="JAU15998.1"/>
    <property type="molecule type" value="Transcribed_RNA"/>
</dbReference>
<evidence type="ECO:0000256" key="6">
    <source>
        <dbReference type="ARBA" id="ARBA00023004"/>
    </source>
</evidence>
<proteinExistence type="inferred from homology"/>
<dbReference type="SUPFAM" id="SSF48264">
    <property type="entry name" value="Cytochrome P450"/>
    <property type="match status" value="1"/>
</dbReference>
<keyword evidence="10" id="KW-1133">Transmembrane helix</keyword>
<dbReference type="GO" id="GO:0004497">
    <property type="term" value="F:monooxygenase activity"/>
    <property type="evidence" value="ECO:0007669"/>
    <property type="project" value="UniProtKB-KW"/>
</dbReference>
<dbReference type="PRINTS" id="PR00463">
    <property type="entry name" value="EP450I"/>
</dbReference>